<feature type="transmembrane region" description="Helical" evidence="5">
    <location>
        <begin position="331"/>
        <end position="353"/>
    </location>
</feature>
<dbReference type="Gene3D" id="6.10.280.80">
    <property type="entry name" value="NCX, peripheral helical region"/>
    <property type="match status" value="1"/>
</dbReference>
<dbReference type="GO" id="GO:0008273">
    <property type="term" value="F:calcium, potassium:sodium antiporter activity"/>
    <property type="evidence" value="ECO:0007669"/>
    <property type="project" value="TreeGrafter"/>
</dbReference>
<keyword evidence="2 5" id="KW-0812">Transmembrane</keyword>
<feature type="transmembrane region" description="Helical" evidence="5">
    <location>
        <begin position="275"/>
        <end position="294"/>
    </location>
</feature>
<feature type="transmembrane region" description="Helical" evidence="5">
    <location>
        <begin position="127"/>
        <end position="146"/>
    </location>
</feature>
<evidence type="ECO:0000313" key="7">
    <source>
        <dbReference type="EMBL" id="PSF35293.1"/>
    </source>
</evidence>
<dbReference type="GO" id="GO:0005886">
    <property type="term" value="C:plasma membrane"/>
    <property type="evidence" value="ECO:0007669"/>
    <property type="project" value="TreeGrafter"/>
</dbReference>
<dbReference type="Proteomes" id="UP000239001">
    <property type="component" value="Unassembled WGS sequence"/>
</dbReference>
<evidence type="ECO:0000313" key="8">
    <source>
        <dbReference type="Proteomes" id="UP000239001"/>
    </source>
</evidence>
<evidence type="ECO:0000256" key="5">
    <source>
        <dbReference type="SAM" id="Phobius"/>
    </source>
</evidence>
<feature type="domain" description="Sodium/calcium exchanger membrane region" evidence="6">
    <location>
        <begin position="5"/>
        <end position="145"/>
    </location>
</feature>
<accession>A0A2T1LUQ3</accession>
<dbReference type="PANTHER" id="PTHR10846:SF8">
    <property type="entry name" value="INNER MEMBRANE PROTEIN YRBG"/>
    <property type="match status" value="1"/>
</dbReference>
<evidence type="ECO:0000256" key="1">
    <source>
        <dbReference type="ARBA" id="ARBA00004141"/>
    </source>
</evidence>
<evidence type="ECO:0000256" key="3">
    <source>
        <dbReference type="ARBA" id="ARBA00022989"/>
    </source>
</evidence>
<organism evidence="7 8">
    <name type="scientific">Aphanothece hegewaldii CCALA 016</name>
    <dbReference type="NCBI Taxonomy" id="2107694"/>
    <lineage>
        <taxon>Bacteria</taxon>
        <taxon>Bacillati</taxon>
        <taxon>Cyanobacteriota</taxon>
        <taxon>Cyanophyceae</taxon>
        <taxon>Oscillatoriophycideae</taxon>
        <taxon>Chroococcales</taxon>
        <taxon>Aphanothecaceae</taxon>
        <taxon>Aphanothece</taxon>
    </lineage>
</organism>
<comment type="caution">
    <text evidence="7">The sequence shown here is derived from an EMBL/GenBank/DDBJ whole genome shotgun (WGS) entry which is preliminary data.</text>
</comment>
<feature type="transmembrane region" description="Helical" evidence="5">
    <location>
        <begin position="242"/>
        <end position="263"/>
    </location>
</feature>
<gene>
    <name evidence="7" type="ORF">C7H19_17190</name>
</gene>
<dbReference type="EMBL" id="PXOH01000021">
    <property type="protein sequence ID" value="PSF35293.1"/>
    <property type="molecule type" value="Genomic_DNA"/>
</dbReference>
<evidence type="ECO:0000256" key="4">
    <source>
        <dbReference type="ARBA" id="ARBA00023136"/>
    </source>
</evidence>
<feature type="transmembrane region" description="Helical" evidence="5">
    <location>
        <begin position="79"/>
        <end position="97"/>
    </location>
</feature>
<keyword evidence="8" id="KW-1185">Reference proteome</keyword>
<dbReference type="AlphaFoldDB" id="A0A2T1LUQ3"/>
<dbReference type="RefSeq" id="WP_106458153.1">
    <property type="nucleotide sequence ID" value="NZ_PXOH01000021.1"/>
</dbReference>
<dbReference type="NCBIfam" id="TIGR00367">
    <property type="entry name" value="calcium/sodium antiporter"/>
    <property type="match status" value="1"/>
</dbReference>
<name>A0A2T1LUQ3_9CHRO</name>
<dbReference type="InterPro" id="IPR004837">
    <property type="entry name" value="NaCa_Exmemb"/>
</dbReference>
<sequence>MNITVILLLLAGLVLLVVGAELLVRGASDVATRMGISPLIVGLTIVAYGTSSPEMAVSIQSGLAGNADIALGNVVGSNIFNVLAILGIAAIIAPMMVANQLIRIDVPIMIGVSVLALMFGADGKISRVDGIILFILGVLYTAFQIYEGRRQAIASALEDSENGNQRQRLTPQQIIINIALILAGLVLLVLGSQFLIDSSISIAKAIGVSDLVIGLTIVAAGTSLPELASSVIASFKGEQDIAVGNVVGSNIFNILAVLGLSAVVSANGINVSDAALRFDVPVMIAVAIACLPIFSSGRSISRWEGILFLFYYVVYTAYLILQSTNHSQLPMFSQVMTFFVIPITVVTIAVSYFRSHKRSRI</sequence>
<reference evidence="7 8" key="1">
    <citation type="submission" date="2018-03" db="EMBL/GenBank/DDBJ databases">
        <title>The ancient ancestry and fast evolution of plastids.</title>
        <authorList>
            <person name="Moore K.R."/>
            <person name="Magnabosco C."/>
            <person name="Momper L."/>
            <person name="Gold D.A."/>
            <person name="Bosak T."/>
            <person name="Fournier G.P."/>
        </authorList>
    </citation>
    <scope>NUCLEOTIDE SEQUENCE [LARGE SCALE GENOMIC DNA]</scope>
    <source>
        <strain evidence="7 8">CCALA 016</strain>
    </source>
</reference>
<feature type="transmembrane region" description="Helical" evidence="5">
    <location>
        <begin position="174"/>
        <end position="196"/>
    </location>
</feature>
<feature type="transmembrane region" description="Helical" evidence="5">
    <location>
        <begin position="104"/>
        <end position="121"/>
    </location>
</feature>
<dbReference type="GO" id="GO:0006874">
    <property type="term" value="P:intracellular calcium ion homeostasis"/>
    <property type="evidence" value="ECO:0007669"/>
    <property type="project" value="TreeGrafter"/>
</dbReference>
<dbReference type="InterPro" id="IPR044880">
    <property type="entry name" value="NCX_ion-bd_dom_sf"/>
</dbReference>
<dbReference type="Pfam" id="PF01699">
    <property type="entry name" value="Na_Ca_ex"/>
    <property type="match status" value="2"/>
</dbReference>
<dbReference type="PANTHER" id="PTHR10846">
    <property type="entry name" value="SODIUM/POTASSIUM/CALCIUM EXCHANGER"/>
    <property type="match status" value="1"/>
</dbReference>
<dbReference type="InterPro" id="IPR004481">
    <property type="entry name" value="K/Na/Ca-exchanger"/>
</dbReference>
<reference evidence="7 8" key="2">
    <citation type="submission" date="2018-03" db="EMBL/GenBank/DDBJ databases">
        <authorList>
            <person name="Keele B.F."/>
        </authorList>
    </citation>
    <scope>NUCLEOTIDE SEQUENCE [LARGE SCALE GENOMIC DNA]</scope>
    <source>
        <strain evidence="7 8">CCALA 016</strain>
    </source>
</reference>
<proteinExistence type="predicted"/>
<feature type="domain" description="Sodium/calcium exchanger membrane region" evidence="6">
    <location>
        <begin position="178"/>
        <end position="320"/>
    </location>
</feature>
<keyword evidence="3 5" id="KW-1133">Transmembrane helix</keyword>
<evidence type="ECO:0000259" key="6">
    <source>
        <dbReference type="Pfam" id="PF01699"/>
    </source>
</evidence>
<dbReference type="OrthoDB" id="9794225at2"/>
<dbReference type="Gene3D" id="1.20.1420.30">
    <property type="entry name" value="NCX, central ion-binding region"/>
    <property type="match status" value="1"/>
</dbReference>
<comment type="subcellular location">
    <subcellularLocation>
        <location evidence="1">Membrane</location>
        <topology evidence="1">Multi-pass membrane protein</topology>
    </subcellularLocation>
</comment>
<evidence type="ECO:0000256" key="2">
    <source>
        <dbReference type="ARBA" id="ARBA00022692"/>
    </source>
</evidence>
<keyword evidence="4 5" id="KW-0472">Membrane</keyword>
<dbReference type="GO" id="GO:0005262">
    <property type="term" value="F:calcium channel activity"/>
    <property type="evidence" value="ECO:0007669"/>
    <property type="project" value="TreeGrafter"/>
</dbReference>
<feature type="transmembrane region" description="Helical" evidence="5">
    <location>
        <begin position="306"/>
        <end position="325"/>
    </location>
</feature>
<protein>
    <submittedName>
        <fullName evidence="7">Sodium:calcium antiporter</fullName>
    </submittedName>
</protein>